<dbReference type="GO" id="GO:0004115">
    <property type="term" value="F:3',5'-cyclic-AMP phosphodiesterase activity"/>
    <property type="evidence" value="ECO:0007669"/>
    <property type="project" value="UniProtKB-EC"/>
</dbReference>
<dbReference type="EMBL" id="PVNK01000125">
    <property type="protein sequence ID" value="PRQ02280.1"/>
    <property type="molecule type" value="Genomic_DNA"/>
</dbReference>
<feature type="domain" description="Calcineurin-like phosphoesterase" evidence="1">
    <location>
        <begin position="270"/>
        <end position="615"/>
    </location>
</feature>
<dbReference type="AlphaFoldDB" id="A0A2S9YAZ2"/>
<dbReference type="Proteomes" id="UP000237968">
    <property type="component" value="Unassembled WGS sequence"/>
</dbReference>
<evidence type="ECO:0000313" key="3">
    <source>
        <dbReference type="Proteomes" id="UP000237968"/>
    </source>
</evidence>
<proteinExistence type="predicted"/>
<protein>
    <submittedName>
        <fullName evidence="2">3',5'-cyclic adenosine monophosphate phosphodiesterase CpdA</fullName>
        <ecNumber evidence="2">3.1.4.53</ecNumber>
    </submittedName>
</protein>
<accession>A0A2S9YAZ2</accession>
<gene>
    <name evidence="2" type="primary">cpdA_1</name>
    <name evidence="2" type="ORF">ENSA5_25160</name>
</gene>
<dbReference type="InterPro" id="IPR029052">
    <property type="entry name" value="Metallo-depent_PP-like"/>
</dbReference>
<dbReference type="RefSeq" id="WP_106391916.1">
    <property type="nucleotide sequence ID" value="NZ_PVNK01000125.1"/>
</dbReference>
<comment type="caution">
    <text evidence="2">The sequence shown here is derived from an EMBL/GenBank/DDBJ whole genome shotgun (WGS) entry which is preliminary data.</text>
</comment>
<dbReference type="InterPro" id="IPR004843">
    <property type="entry name" value="Calcineurin-like_PHP"/>
</dbReference>
<keyword evidence="2" id="KW-0378">Hydrolase</keyword>
<dbReference type="SUPFAM" id="SSF56300">
    <property type="entry name" value="Metallo-dependent phosphatases"/>
    <property type="match status" value="1"/>
</dbReference>
<name>A0A2S9YAZ2_9BACT</name>
<keyword evidence="3" id="KW-1185">Reference proteome</keyword>
<dbReference type="OrthoDB" id="8780072at2"/>
<evidence type="ECO:0000259" key="1">
    <source>
        <dbReference type="Pfam" id="PF00149"/>
    </source>
</evidence>
<evidence type="ECO:0000313" key="2">
    <source>
        <dbReference type="EMBL" id="PRQ02280.1"/>
    </source>
</evidence>
<dbReference type="Gene3D" id="3.60.21.10">
    <property type="match status" value="1"/>
</dbReference>
<sequence>MARDIYNFIWTLPPPPGPTIGPVPQRSMATVAARHASTRGVILYPAFMTPLVYIEGQEAEPWLELLIATEHPLTRAMVNAQLKISAGLRSEKPVSTAPLFTSATGNIIVESAGEVSDDGETIIETHSKFAGILHPSFGEALRDKRVRRVYRVKIQATAIPYVAPTGELNYSFLERKWTDYAMRDGAVTRLTRRARVGRELSDLMIREMLTRRFGPDNRSNQNSIPGRGRYAFPMHGNTVDIRKVDPEQPIQSYHPMVVMTGDDAHAHVNLGHVSDIHINTRWQILGKSNARVIEYGAGQYEDESPEIGSLLAENNRSFHAVLGRLAGSEADAIIVGGDVVDHIRNAYDPGCVLRSDSTPRQIWDAMNIEGDAYTDATYPVGLDLIAFFSFMYEAMTVHQKPVFGITGNHDCYVDAFGISPRLNAELTASRTNEGIPADLNLTFYEALLAFGPSAGLLRSASSSFDADWFDWFHLVLTPFNDWWFKFPNQSLVGLGWGTTEDLIDPFGGQSGGHLPRSDDAISDAQLALLQRAVDERGDRKVTLTSHFTFLSYIESVPMHPGGARSSRGTFRLNENTLGTESYSHFEMGTFETNRATLMNMLAGRQLQCVLTGHSHRRGLHLLGDRNGDEIPADLFDTDPRDPLSLCRIPAGLTAAEPAIIVSDSGGPYPRHNRDNEFLGWGSDRPGGTLVRFDRADGRLTDVRTLTATRRRKARGAVVMDYVDVSSEGVFNDNRMQTQWVPADVDSGAAPASASPVWFIDANLTTQVHSTWGMYIEKIIFAGRHGDRWIHVESTYDRAHNAFAVPAAQTDDFRTWARLVLQPTRYVSIKMGSRNGFISGRYGWGSHWNFEVFAQPIFQHQPDARGRMVRFVSYRIFRPQREIAITGRDVAWREAPNFDWRMANDPKYAD</sequence>
<organism evidence="2 3">
    <name type="scientific">Enhygromyxa salina</name>
    <dbReference type="NCBI Taxonomy" id="215803"/>
    <lineage>
        <taxon>Bacteria</taxon>
        <taxon>Pseudomonadati</taxon>
        <taxon>Myxococcota</taxon>
        <taxon>Polyangia</taxon>
        <taxon>Nannocystales</taxon>
        <taxon>Nannocystaceae</taxon>
        <taxon>Enhygromyxa</taxon>
    </lineage>
</organism>
<dbReference type="EC" id="3.1.4.53" evidence="2"/>
<reference evidence="2 3" key="1">
    <citation type="submission" date="2018-03" db="EMBL/GenBank/DDBJ databases">
        <title>Draft Genome Sequences of the Obligatory Marine Myxobacteria Enhygromyxa salina SWB005.</title>
        <authorList>
            <person name="Poehlein A."/>
            <person name="Moghaddam J.A."/>
            <person name="Harms H."/>
            <person name="Alanjari M."/>
            <person name="Koenig G.M."/>
            <person name="Daniel R."/>
            <person name="Schaeberle T.F."/>
        </authorList>
    </citation>
    <scope>NUCLEOTIDE SEQUENCE [LARGE SCALE GENOMIC DNA]</scope>
    <source>
        <strain evidence="2 3">SWB005</strain>
    </source>
</reference>
<dbReference type="Pfam" id="PF00149">
    <property type="entry name" value="Metallophos"/>
    <property type="match status" value="1"/>
</dbReference>